<name>A0A7S1TDQ3_9RHOD</name>
<evidence type="ECO:0000313" key="2">
    <source>
        <dbReference type="EMBL" id="CAD9233602.1"/>
    </source>
</evidence>
<organism evidence="2">
    <name type="scientific">Compsopogon caeruleus</name>
    <dbReference type="NCBI Taxonomy" id="31354"/>
    <lineage>
        <taxon>Eukaryota</taxon>
        <taxon>Rhodophyta</taxon>
        <taxon>Compsopogonophyceae</taxon>
        <taxon>Compsopogonales</taxon>
        <taxon>Compsopogonaceae</taxon>
        <taxon>Compsopogon</taxon>
    </lineage>
</organism>
<evidence type="ECO:0000256" key="1">
    <source>
        <dbReference type="SAM" id="MobiDB-lite"/>
    </source>
</evidence>
<sequence>MMWPRRTCWVAPVVVVTIYGQTWFEIELKGHGHADRVEGEGFECSHLMNATFSVLYFVSLVELRMKTKENVEGSVHLVDLHPGGRMTESISQEGNGTRDPRGNSDVISVQRGIDELASGGVRVFVRPCPSYFTVLLDYGRAEWCVL</sequence>
<proteinExistence type="predicted"/>
<protein>
    <submittedName>
        <fullName evidence="2">Uncharacterized protein</fullName>
    </submittedName>
</protein>
<dbReference type="EMBL" id="HBGH01010327">
    <property type="protein sequence ID" value="CAD9233602.1"/>
    <property type="molecule type" value="Transcribed_RNA"/>
</dbReference>
<gene>
    <name evidence="2" type="ORF">CCAE0312_LOCUS5688</name>
</gene>
<accession>A0A7S1TDQ3</accession>
<reference evidence="2" key="1">
    <citation type="submission" date="2021-01" db="EMBL/GenBank/DDBJ databases">
        <authorList>
            <person name="Corre E."/>
            <person name="Pelletier E."/>
            <person name="Niang G."/>
            <person name="Scheremetjew M."/>
            <person name="Finn R."/>
            <person name="Kale V."/>
            <person name="Holt S."/>
            <person name="Cochrane G."/>
            <person name="Meng A."/>
            <person name="Brown T."/>
            <person name="Cohen L."/>
        </authorList>
    </citation>
    <scope>NUCLEOTIDE SEQUENCE</scope>
    <source>
        <strain evidence="2">SAG 36.94</strain>
    </source>
</reference>
<dbReference type="AlphaFoldDB" id="A0A7S1TDQ3"/>
<feature type="region of interest" description="Disordered" evidence="1">
    <location>
        <begin position="84"/>
        <end position="104"/>
    </location>
</feature>